<accession>A0A1N7NDV5</accession>
<evidence type="ECO:0000313" key="1">
    <source>
        <dbReference type="EMBL" id="PQA92155.1"/>
    </source>
</evidence>
<organism evidence="2 3">
    <name type="scientific">Chryseobacterium piscicola</name>
    <dbReference type="NCBI Taxonomy" id="551459"/>
    <lineage>
        <taxon>Bacteria</taxon>
        <taxon>Pseudomonadati</taxon>
        <taxon>Bacteroidota</taxon>
        <taxon>Flavobacteriia</taxon>
        <taxon>Flavobacteriales</taxon>
        <taxon>Weeksellaceae</taxon>
        <taxon>Chryseobacterium group</taxon>
        <taxon>Chryseobacterium</taxon>
    </lineage>
</organism>
<dbReference type="AlphaFoldDB" id="A0A1N7NDV5"/>
<reference evidence="2" key="3">
    <citation type="submission" date="2017-01" db="EMBL/GenBank/DDBJ databases">
        <authorList>
            <person name="Mah S.A."/>
            <person name="Swanson W.J."/>
            <person name="Moy G.W."/>
            <person name="Vacquier V.D."/>
        </authorList>
    </citation>
    <scope>NUCLEOTIDE SEQUENCE [LARGE SCALE GENOMIC DNA]</scope>
    <source>
        <strain evidence="2">DSM 21068</strain>
    </source>
</reference>
<name>A0A1N7NDV5_9FLAO</name>
<dbReference type="OrthoDB" id="2485468at2"/>
<reference evidence="3" key="2">
    <citation type="submission" date="2017-01" db="EMBL/GenBank/DDBJ databases">
        <authorList>
            <person name="Varghese N."/>
            <person name="Submissions S."/>
        </authorList>
    </citation>
    <scope>NUCLEOTIDE SEQUENCE [LARGE SCALE GENOMIC DNA]</scope>
    <source>
        <strain evidence="3">DSM 21068</strain>
    </source>
</reference>
<dbReference type="EMBL" id="MUGO01000016">
    <property type="protein sequence ID" value="PQA92155.1"/>
    <property type="molecule type" value="Genomic_DNA"/>
</dbReference>
<reference evidence="1 4" key="1">
    <citation type="submission" date="2016-11" db="EMBL/GenBank/DDBJ databases">
        <title>Whole genomes of Flavobacteriaceae.</title>
        <authorList>
            <person name="Stine C."/>
            <person name="Li C."/>
            <person name="Tadesse D."/>
        </authorList>
    </citation>
    <scope>NUCLEOTIDE SEQUENCE [LARGE SCALE GENOMIC DNA]</scope>
    <source>
        <strain evidence="1 4">DSM 21068</strain>
    </source>
</reference>
<evidence type="ECO:0000313" key="3">
    <source>
        <dbReference type="Proteomes" id="UP000186246"/>
    </source>
</evidence>
<proteinExistence type="predicted"/>
<dbReference type="EMBL" id="FTOJ01000007">
    <property type="protein sequence ID" value="SIS96500.1"/>
    <property type="molecule type" value="Genomic_DNA"/>
</dbReference>
<protein>
    <submittedName>
        <fullName evidence="2">WG containing repeat-containing protein</fullName>
    </submittedName>
</protein>
<dbReference type="Proteomes" id="UP000186246">
    <property type="component" value="Unassembled WGS sequence"/>
</dbReference>
<sequence length="403" mass="47206">MNNFLKIFSLFLFTIFNFCYSQITVPYRVGDKFGISDENGNIVIKPGFDDIEIIENGKFLAFTKYGDDYKKSYISNSNVILKDTDYDYFQEDFGFVRAEKQKHEVMFGESGRLTDVYSLSGKNIFDKTFNYVVFVEKQETPALKKEILMLTKDKKGYFSLVLVNKKTALIVKTFFENAILADTDYEKFPTQFGVKYVIARESEMRLLTINFKDGKILTSKSEILEDGRKNYDAERSSRSSMYSDAVKIPYEEEIPKEIPNTVNVIKEAQIHKRYWDPNTYGKLVFEDKKLTPEYSVMKKQNEKWGYFGVRSNTWIIPPIYDEIFYENSSCVFCEAFVVRTGNKFQFLEKENGKNDFLSPTFELYPHLVRKNFGRDSFYLFKLYNADGKFICYGDSKGKVYYSK</sequence>
<dbReference type="Proteomes" id="UP000238314">
    <property type="component" value="Unassembled WGS sequence"/>
</dbReference>
<evidence type="ECO:0000313" key="2">
    <source>
        <dbReference type="EMBL" id="SIS96500.1"/>
    </source>
</evidence>
<dbReference type="STRING" id="551459.SAMN05421796_107177"/>
<dbReference type="RefSeq" id="WP_076452214.1">
    <property type="nucleotide sequence ID" value="NZ_FTOJ01000007.1"/>
</dbReference>
<evidence type="ECO:0000313" key="4">
    <source>
        <dbReference type="Proteomes" id="UP000238314"/>
    </source>
</evidence>
<keyword evidence="4" id="KW-1185">Reference proteome</keyword>
<gene>
    <name evidence="1" type="ORF">B0A70_11040</name>
    <name evidence="2" type="ORF">SAMN05421796_107177</name>
</gene>